<organism evidence="10 11">
    <name type="scientific">Frankia nepalensis</name>
    <dbReference type="NCBI Taxonomy" id="1836974"/>
    <lineage>
        <taxon>Bacteria</taxon>
        <taxon>Bacillati</taxon>
        <taxon>Actinomycetota</taxon>
        <taxon>Actinomycetes</taxon>
        <taxon>Frankiales</taxon>
        <taxon>Frankiaceae</taxon>
        <taxon>Frankia</taxon>
    </lineage>
</organism>
<proteinExistence type="inferred from homology"/>
<evidence type="ECO:0000256" key="4">
    <source>
        <dbReference type="ARBA" id="ARBA00022989"/>
    </source>
</evidence>
<keyword evidence="11" id="KW-1185">Reference proteome</keyword>
<feature type="transmembrane region" description="Helical" evidence="8">
    <location>
        <begin position="750"/>
        <end position="774"/>
    </location>
</feature>
<reference evidence="10" key="1">
    <citation type="submission" date="2020-12" db="EMBL/GenBank/DDBJ databases">
        <title>Genomic characterization of non-nitrogen-fixing Frankia strains.</title>
        <authorList>
            <person name="Carlos-Shanley C."/>
            <person name="Guerra T."/>
            <person name="Hahn D."/>
        </authorList>
    </citation>
    <scope>NUCLEOTIDE SEQUENCE</scope>
    <source>
        <strain evidence="10">CN6</strain>
    </source>
</reference>
<evidence type="ECO:0000256" key="5">
    <source>
        <dbReference type="ARBA" id="ARBA00023136"/>
    </source>
</evidence>
<dbReference type="Pfam" id="PF02687">
    <property type="entry name" value="FtsX"/>
    <property type="match status" value="1"/>
</dbReference>
<accession>A0A937UWG0</accession>
<evidence type="ECO:0000256" key="2">
    <source>
        <dbReference type="ARBA" id="ARBA00022475"/>
    </source>
</evidence>
<dbReference type="EMBL" id="JAEACQ010000381">
    <property type="protein sequence ID" value="MBL7633376.1"/>
    <property type="molecule type" value="Genomic_DNA"/>
</dbReference>
<dbReference type="GO" id="GO:0005886">
    <property type="term" value="C:plasma membrane"/>
    <property type="evidence" value="ECO:0007669"/>
    <property type="project" value="UniProtKB-SubCell"/>
</dbReference>
<name>A0A937UWG0_9ACTN</name>
<dbReference type="InterPro" id="IPR050250">
    <property type="entry name" value="Macrolide_Exporter_MacB"/>
</dbReference>
<dbReference type="RefSeq" id="WP_203000630.1">
    <property type="nucleotide sequence ID" value="NZ_JADWYU010000115.1"/>
</dbReference>
<feature type="domain" description="ABC3 transporter permease C-terminal" evidence="9">
    <location>
        <begin position="708"/>
        <end position="820"/>
    </location>
</feature>
<feature type="transmembrane region" description="Helical" evidence="8">
    <location>
        <begin position="469"/>
        <end position="491"/>
    </location>
</feature>
<evidence type="ECO:0000256" key="3">
    <source>
        <dbReference type="ARBA" id="ARBA00022692"/>
    </source>
</evidence>
<feature type="transmembrane region" description="Helical" evidence="8">
    <location>
        <begin position="403"/>
        <end position="428"/>
    </location>
</feature>
<feature type="compositionally biased region" description="Basic and acidic residues" evidence="7">
    <location>
        <begin position="1"/>
        <end position="11"/>
    </location>
</feature>
<comment type="caution">
    <text evidence="10">The sequence shown here is derived from an EMBL/GenBank/DDBJ whole genome shotgun (WGS) entry which is preliminary data.</text>
</comment>
<evidence type="ECO:0000256" key="8">
    <source>
        <dbReference type="SAM" id="Phobius"/>
    </source>
</evidence>
<evidence type="ECO:0000313" key="11">
    <source>
        <dbReference type="Proteomes" id="UP000604475"/>
    </source>
</evidence>
<comment type="subcellular location">
    <subcellularLocation>
        <location evidence="1">Cell membrane</location>
        <topology evidence="1">Multi-pass membrane protein</topology>
    </subcellularLocation>
</comment>
<keyword evidence="2" id="KW-1003">Cell membrane</keyword>
<feature type="region of interest" description="Disordered" evidence="7">
    <location>
        <begin position="1"/>
        <end position="23"/>
    </location>
</feature>
<evidence type="ECO:0000256" key="7">
    <source>
        <dbReference type="SAM" id="MobiDB-lite"/>
    </source>
</evidence>
<keyword evidence="3 8" id="KW-0812">Transmembrane</keyword>
<feature type="transmembrane region" description="Helical" evidence="8">
    <location>
        <begin position="310"/>
        <end position="334"/>
    </location>
</feature>
<evidence type="ECO:0000313" key="10">
    <source>
        <dbReference type="EMBL" id="MBL7633376.1"/>
    </source>
</evidence>
<dbReference type="AlphaFoldDB" id="A0A937UWG0"/>
<dbReference type="PANTHER" id="PTHR30572">
    <property type="entry name" value="MEMBRANE COMPONENT OF TRANSPORTER-RELATED"/>
    <property type="match status" value="1"/>
</dbReference>
<protein>
    <submittedName>
        <fullName evidence="10">ABC transporter permease</fullName>
    </submittedName>
</protein>
<sequence>MTTKQRSDRAADNAPGPRPRGVTGPVAGLWRPVWAWLRLDLRRRWLSLLALALLVALATGTVMTAAAGARRGASALDRMLDVTLPVTLMPVPGGPGGPGFDWEAARRLPGVAAVGTFLASGTFSIEGHPGVEIGGVPMDTEINRTVERPVVLAGRLADPARVDEAVVSSRFLEHSGLSVGDTVTAILPTPAETDAMLANNGPASVSFSGPRQRLTIVGVVRSFWWFHDDPAYLGGIQTTYGFTEAYRENLVGTGDQAFVVGLVRLRDGAAGIPAFQAALDRLAKHPVDAFDIVKEAADYRATTTFEAGALAAFALAAYLAAVVLVGQAVVRFVIGATADLGVLRTLGLTTRQATVAAAAGPVLATTAGALAGAVAAAAVSPLFPIGSAADVEPRPGFDVDLAVLAAVVGVTVLLVAVAATTTAFAASVRGIRPARPRGSGFARLAYRAGLPAPVLTGLRFALEPGRAGAAVRPALVGAVVGVLGVLGSLTFQSGVADAAANPARFGQSFEVGSVVGWGGEDFAPADDIRRLVAADRDVLAVNDTLVDVATVERRPVTLFSLDPGTGRPLSVPVLSGRLPATPGEIVLAPGVASRAGARVGDIVTVTGRSLADGRPMRVTGLAFVPQDSHTDYNQGGWVSAAGYRALFPDGFKYHEFHVELRPGASAPAVRDRLNEAAGAGDVFYVLTDELPIDAMNRFLGIAALPRLLGAFLGVLAVGTVGHALFVGVRRRRHEVAVLRALGTTRWQSRAIVLTQAAVIVLVGLAVGVPVGVLLGRALWRAIATSTPLIYVPPLATAALALVVPAVIVTVGVLASVPARRAARLRVPDVLRAE</sequence>
<dbReference type="GO" id="GO:0022857">
    <property type="term" value="F:transmembrane transporter activity"/>
    <property type="evidence" value="ECO:0007669"/>
    <property type="project" value="TreeGrafter"/>
</dbReference>
<feature type="transmembrane region" description="Helical" evidence="8">
    <location>
        <begin position="45"/>
        <end position="69"/>
    </location>
</feature>
<feature type="transmembrane region" description="Helical" evidence="8">
    <location>
        <begin position="355"/>
        <end position="383"/>
    </location>
</feature>
<dbReference type="PANTHER" id="PTHR30572:SF4">
    <property type="entry name" value="ABC TRANSPORTER PERMEASE YTRF"/>
    <property type="match status" value="1"/>
</dbReference>
<feature type="transmembrane region" description="Helical" evidence="8">
    <location>
        <begin position="707"/>
        <end position="729"/>
    </location>
</feature>
<keyword evidence="5 8" id="KW-0472">Membrane</keyword>
<comment type="similarity">
    <text evidence="6">Belongs to the ABC-4 integral membrane protein family.</text>
</comment>
<evidence type="ECO:0000256" key="6">
    <source>
        <dbReference type="ARBA" id="ARBA00038076"/>
    </source>
</evidence>
<feature type="transmembrane region" description="Helical" evidence="8">
    <location>
        <begin position="794"/>
        <end position="816"/>
    </location>
</feature>
<dbReference type="InterPro" id="IPR003838">
    <property type="entry name" value="ABC3_permease_C"/>
</dbReference>
<evidence type="ECO:0000256" key="1">
    <source>
        <dbReference type="ARBA" id="ARBA00004651"/>
    </source>
</evidence>
<gene>
    <name evidence="10" type="ORF">I7412_40735</name>
</gene>
<evidence type="ECO:0000259" key="9">
    <source>
        <dbReference type="Pfam" id="PF02687"/>
    </source>
</evidence>
<dbReference type="Proteomes" id="UP000604475">
    <property type="component" value="Unassembled WGS sequence"/>
</dbReference>
<keyword evidence="4 8" id="KW-1133">Transmembrane helix</keyword>